<organism evidence="2 3">
    <name type="scientific">Lactiplantibacillus fabifermentans DSM 21115</name>
    <dbReference type="NCBI Taxonomy" id="1413187"/>
    <lineage>
        <taxon>Bacteria</taxon>
        <taxon>Bacillati</taxon>
        <taxon>Bacillota</taxon>
        <taxon>Bacilli</taxon>
        <taxon>Lactobacillales</taxon>
        <taxon>Lactobacillaceae</taxon>
        <taxon>Lactiplantibacillus</taxon>
    </lineage>
</organism>
<proteinExistence type="predicted"/>
<dbReference type="Pfam" id="PF01844">
    <property type="entry name" value="HNH"/>
    <property type="match status" value="1"/>
</dbReference>
<dbReference type="GO" id="GO:0008270">
    <property type="term" value="F:zinc ion binding"/>
    <property type="evidence" value="ECO:0007669"/>
    <property type="project" value="InterPro"/>
</dbReference>
<keyword evidence="3" id="KW-1185">Reference proteome</keyword>
<protein>
    <submittedName>
        <fullName evidence="2">Restriction endonuclease</fullName>
    </submittedName>
</protein>
<dbReference type="GO" id="GO:0004519">
    <property type="term" value="F:endonuclease activity"/>
    <property type="evidence" value="ECO:0007669"/>
    <property type="project" value="UniProtKB-KW"/>
</dbReference>
<gene>
    <name evidence="2" type="ORF">DY78_GL002678</name>
</gene>
<evidence type="ECO:0000259" key="1">
    <source>
        <dbReference type="SMART" id="SM00507"/>
    </source>
</evidence>
<evidence type="ECO:0000313" key="3">
    <source>
        <dbReference type="Proteomes" id="UP000050920"/>
    </source>
</evidence>
<keyword evidence="2" id="KW-0540">Nuclease</keyword>
<dbReference type="EMBL" id="AYGX02000053">
    <property type="protein sequence ID" value="KRO28096.1"/>
    <property type="molecule type" value="Genomic_DNA"/>
</dbReference>
<keyword evidence="2" id="KW-0378">Hydrolase</keyword>
<name>A0A0R2NUM9_9LACO</name>
<comment type="caution">
    <text evidence="2">The sequence shown here is derived from an EMBL/GenBank/DDBJ whole genome shotgun (WGS) entry which is preliminary data.</text>
</comment>
<dbReference type="Gene3D" id="1.10.30.50">
    <property type="match status" value="1"/>
</dbReference>
<dbReference type="InterPro" id="IPR002711">
    <property type="entry name" value="HNH"/>
</dbReference>
<dbReference type="InterPro" id="IPR003615">
    <property type="entry name" value="HNH_nuc"/>
</dbReference>
<dbReference type="CDD" id="cd00085">
    <property type="entry name" value="HNHc"/>
    <property type="match status" value="1"/>
</dbReference>
<sequence>MIPYDQTNPYCEKHGQNYHEYQRPARTIDQRHYNLTRRDQEANQFYHTRAWRQLSLSVKRQAMMTCECCGHTALAKGKLLVDHIVPRRIDKRYQLDRDNLWALCYSCHYWKTRLETQIYLDGETNFITNLDTATRWSRDAIRDWIIDKKNKSI</sequence>
<dbReference type="Proteomes" id="UP000050920">
    <property type="component" value="Unassembled WGS sequence"/>
</dbReference>
<keyword evidence="2" id="KW-0255">Endonuclease</keyword>
<evidence type="ECO:0000313" key="2">
    <source>
        <dbReference type="EMBL" id="KRO28096.1"/>
    </source>
</evidence>
<dbReference type="AlphaFoldDB" id="A0A0R2NUM9"/>
<accession>A0A0R2NUM9</accession>
<dbReference type="GO" id="GO:0003676">
    <property type="term" value="F:nucleic acid binding"/>
    <property type="evidence" value="ECO:0007669"/>
    <property type="project" value="InterPro"/>
</dbReference>
<reference evidence="2 3" key="1">
    <citation type="journal article" date="2015" name="Genome Announc.">
        <title>Expanding the biotechnology potential of lactobacilli through comparative genomics of 213 strains and associated genera.</title>
        <authorList>
            <person name="Sun Z."/>
            <person name="Harris H.M."/>
            <person name="McCann A."/>
            <person name="Guo C."/>
            <person name="Argimon S."/>
            <person name="Zhang W."/>
            <person name="Yang X."/>
            <person name="Jeffery I.B."/>
            <person name="Cooney J.C."/>
            <person name="Kagawa T.F."/>
            <person name="Liu W."/>
            <person name="Song Y."/>
            <person name="Salvetti E."/>
            <person name="Wrobel A."/>
            <person name="Rasinkangas P."/>
            <person name="Parkhill J."/>
            <person name="Rea M.C."/>
            <person name="O'Sullivan O."/>
            <person name="Ritari J."/>
            <person name="Douillard F.P."/>
            <person name="Paul Ross R."/>
            <person name="Yang R."/>
            <person name="Briner A.E."/>
            <person name="Felis G.E."/>
            <person name="de Vos W.M."/>
            <person name="Barrangou R."/>
            <person name="Klaenhammer T.R."/>
            <person name="Caufield P.W."/>
            <person name="Cui Y."/>
            <person name="Zhang H."/>
            <person name="O'Toole P.W."/>
        </authorList>
    </citation>
    <scope>NUCLEOTIDE SEQUENCE [LARGE SCALE GENOMIC DNA]</scope>
    <source>
        <strain evidence="2 3">DSM 21115</strain>
    </source>
</reference>
<dbReference type="SMART" id="SM00507">
    <property type="entry name" value="HNHc"/>
    <property type="match status" value="1"/>
</dbReference>
<feature type="domain" description="HNH nuclease" evidence="1">
    <location>
        <begin position="53"/>
        <end position="109"/>
    </location>
</feature>